<sequence>MARAEDDFVVEDNSLAAADEEVKPVPDDANDEQIDAAVAKDPELQKDLSDGIDESNIIDETTRGAKPKGSYEEPSDDIPEADE</sequence>
<keyword evidence="3" id="KW-1185">Reference proteome</keyword>
<feature type="compositionally biased region" description="Basic and acidic residues" evidence="1">
    <location>
        <begin position="38"/>
        <end position="49"/>
    </location>
</feature>
<keyword evidence="2" id="KW-0808">Transferase</keyword>
<proteinExistence type="predicted"/>
<feature type="region of interest" description="Disordered" evidence="1">
    <location>
        <begin position="1"/>
        <end position="83"/>
    </location>
</feature>
<dbReference type="GO" id="GO:0016740">
    <property type="term" value="F:transferase activity"/>
    <property type="evidence" value="ECO:0007669"/>
    <property type="project" value="UniProtKB-KW"/>
</dbReference>
<gene>
    <name evidence="2" type="ORF">AAL_05498</name>
</gene>
<dbReference type="Proteomes" id="UP000078544">
    <property type="component" value="Unassembled WGS sequence"/>
</dbReference>
<dbReference type="AlphaFoldDB" id="A0A168AD69"/>
<protein>
    <submittedName>
        <fullName evidence="2">Phosphotransferase family protein</fullName>
    </submittedName>
</protein>
<name>A0A168AD69_9HYPO</name>
<dbReference type="EMBL" id="AZGY01000012">
    <property type="protein sequence ID" value="KZZ93782.1"/>
    <property type="molecule type" value="Genomic_DNA"/>
</dbReference>
<accession>A0A168AD69</accession>
<evidence type="ECO:0000313" key="3">
    <source>
        <dbReference type="Proteomes" id="UP000078544"/>
    </source>
</evidence>
<reference evidence="2 3" key="1">
    <citation type="journal article" date="2016" name="Genome Biol. Evol.">
        <title>Divergent and convergent evolution of fungal pathogenicity.</title>
        <authorList>
            <person name="Shang Y."/>
            <person name="Xiao G."/>
            <person name="Zheng P."/>
            <person name="Cen K."/>
            <person name="Zhan S."/>
            <person name="Wang C."/>
        </authorList>
    </citation>
    <scope>NUCLEOTIDE SEQUENCE [LARGE SCALE GENOMIC DNA]</scope>
    <source>
        <strain evidence="2 3">RCEF 2490</strain>
    </source>
</reference>
<dbReference type="OrthoDB" id="4357148at2759"/>
<evidence type="ECO:0000256" key="1">
    <source>
        <dbReference type="SAM" id="MobiDB-lite"/>
    </source>
</evidence>
<feature type="compositionally biased region" description="Acidic residues" evidence="1">
    <location>
        <begin position="73"/>
        <end position="83"/>
    </location>
</feature>
<comment type="caution">
    <text evidence="2">The sequence shown here is derived from an EMBL/GenBank/DDBJ whole genome shotgun (WGS) entry which is preliminary data.</text>
</comment>
<evidence type="ECO:0000313" key="2">
    <source>
        <dbReference type="EMBL" id="KZZ93782.1"/>
    </source>
</evidence>
<organism evidence="2 3">
    <name type="scientific">Moelleriella libera RCEF 2490</name>
    <dbReference type="NCBI Taxonomy" id="1081109"/>
    <lineage>
        <taxon>Eukaryota</taxon>
        <taxon>Fungi</taxon>
        <taxon>Dikarya</taxon>
        <taxon>Ascomycota</taxon>
        <taxon>Pezizomycotina</taxon>
        <taxon>Sordariomycetes</taxon>
        <taxon>Hypocreomycetidae</taxon>
        <taxon>Hypocreales</taxon>
        <taxon>Clavicipitaceae</taxon>
        <taxon>Moelleriella</taxon>
    </lineage>
</organism>